<protein>
    <submittedName>
        <fullName evidence="1">Uncharacterized protein</fullName>
    </submittedName>
</protein>
<accession>A0A9W8GRG4</accession>
<comment type="caution">
    <text evidence="1">The sequence shown here is derived from an EMBL/GenBank/DDBJ whole genome shotgun (WGS) entry which is preliminary data.</text>
</comment>
<name>A0A9W8GRG4_9FUNG</name>
<feature type="non-terminal residue" evidence="1">
    <location>
        <position position="121"/>
    </location>
</feature>
<proteinExistence type="predicted"/>
<sequence>LLRGLTATCSTTTSVWRQSLATWCVLGQTKVLLKTGSTRTNLIADLLMVLPSVGQKRQRSLVLHSILSSLSMNINVKHLSTRSGNWLMSFVVNHTMGRHTGTTLEIACLRSTISLLFTACY</sequence>
<evidence type="ECO:0000313" key="2">
    <source>
        <dbReference type="Proteomes" id="UP001140011"/>
    </source>
</evidence>
<gene>
    <name evidence="1" type="ORF">GGI19_006901</name>
</gene>
<feature type="non-terminal residue" evidence="1">
    <location>
        <position position="1"/>
    </location>
</feature>
<organism evidence="1 2">
    <name type="scientific">Coemansia pectinata</name>
    <dbReference type="NCBI Taxonomy" id="1052879"/>
    <lineage>
        <taxon>Eukaryota</taxon>
        <taxon>Fungi</taxon>
        <taxon>Fungi incertae sedis</taxon>
        <taxon>Zoopagomycota</taxon>
        <taxon>Kickxellomycotina</taxon>
        <taxon>Kickxellomycetes</taxon>
        <taxon>Kickxellales</taxon>
        <taxon>Kickxellaceae</taxon>
        <taxon>Coemansia</taxon>
    </lineage>
</organism>
<keyword evidence="2" id="KW-1185">Reference proteome</keyword>
<dbReference type="AlphaFoldDB" id="A0A9W8GRG4"/>
<dbReference type="EMBL" id="JANBUH010001910">
    <property type="protein sequence ID" value="KAJ2741842.1"/>
    <property type="molecule type" value="Genomic_DNA"/>
</dbReference>
<reference evidence="1" key="1">
    <citation type="submission" date="2022-07" db="EMBL/GenBank/DDBJ databases">
        <title>Phylogenomic reconstructions and comparative analyses of Kickxellomycotina fungi.</title>
        <authorList>
            <person name="Reynolds N.K."/>
            <person name="Stajich J.E."/>
            <person name="Barry K."/>
            <person name="Grigoriev I.V."/>
            <person name="Crous P."/>
            <person name="Smith M.E."/>
        </authorList>
    </citation>
    <scope>NUCLEOTIDE SEQUENCE</scope>
    <source>
        <strain evidence="1">BCRC 34297</strain>
    </source>
</reference>
<evidence type="ECO:0000313" key="1">
    <source>
        <dbReference type="EMBL" id="KAJ2741842.1"/>
    </source>
</evidence>
<dbReference type="Proteomes" id="UP001140011">
    <property type="component" value="Unassembled WGS sequence"/>
</dbReference>